<sequence length="256" mass="29026">MEIVNKRLMVLAGLLIMAACSNQPNLTQDGKQDAEAVKTAATPNFECHPSEYKFNTPPRLPPADPAAYPRYEPTHFEAVKRLPIPMNKELIVPKLQELGFIENSNNEIFKRNFGKKNMYSAADYHANLFSVTIVLKDFANPECPYGVDIYHVNNKVDGVDAVIGYNGLIFQDTTIPDLIISTIDHKNKPDHLFKNLLGKHIQNIEAFKQKQPLNEELISTRAVYDGITYEINSFKGGRSTNLQIYRYKDKSNKKSH</sequence>
<proteinExistence type="predicted"/>
<dbReference type="AlphaFoldDB" id="A0AA36XKI1"/>
<evidence type="ECO:0000313" key="2">
    <source>
        <dbReference type="EMBL" id="UNV83748.1"/>
    </source>
</evidence>
<name>A0AA36XKI1_9NEIS</name>
<dbReference type="EMBL" id="AFQE01000083">
    <property type="protein sequence ID" value="EGQ76629.1"/>
    <property type="molecule type" value="Genomic_DNA"/>
</dbReference>
<accession>A0AA36XKI1</accession>
<gene>
    <name evidence="1" type="ORF">HMPREF9418_1725</name>
    <name evidence="2" type="ORF">MON40_06815</name>
</gene>
<protein>
    <recommendedName>
        <fullName evidence="5">Lipoprotein</fullName>
    </recommendedName>
</protein>
<evidence type="ECO:0000313" key="3">
    <source>
        <dbReference type="Proteomes" id="UP000004982"/>
    </source>
</evidence>
<keyword evidence="4" id="KW-1185">Reference proteome</keyword>
<evidence type="ECO:0000313" key="4">
    <source>
        <dbReference type="Proteomes" id="UP000829455"/>
    </source>
</evidence>
<evidence type="ECO:0000313" key="1">
    <source>
        <dbReference type="EMBL" id="EGQ76629.1"/>
    </source>
</evidence>
<dbReference type="PROSITE" id="PS51257">
    <property type="entry name" value="PROKAR_LIPOPROTEIN"/>
    <property type="match status" value="1"/>
</dbReference>
<reference evidence="1 3" key="1">
    <citation type="submission" date="2011-05" db="EMBL/GenBank/DDBJ databases">
        <authorList>
            <person name="Muzny D."/>
            <person name="Qin X."/>
            <person name="Deng J."/>
            <person name="Jiang H."/>
            <person name="Liu Y."/>
            <person name="Qu J."/>
            <person name="Song X.-Z."/>
            <person name="Zhang L."/>
            <person name="Thornton R."/>
            <person name="Coyle M."/>
            <person name="Francisco L."/>
            <person name="Jackson L."/>
            <person name="Javaid M."/>
            <person name="Korchina V."/>
            <person name="Kovar C."/>
            <person name="Mata R."/>
            <person name="Mathew T."/>
            <person name="Ngo R."/>
            <person name="Nguyen L."/>
            <person name="Nguyen N."/>
            <person name="Okwuonu G."/>
            <person name="Ongeri F."/>
            <person name="Pham C."/>
            <person name="Simmons D."/>
            <person name="Wilczek-Boney K."/>
            <person name="Hale W."/>
            <person name="Jakkamsetti A."/>
            <person name="Pham P."/>
            <person name="Ruth R."/>
            <person name="San Lucas F."/>
            <person name="Warren J."/>
            <person name="Zhang J."/>
            <person name="Zhao Z."/>
            <person name="Zhou C."/>
            <person name="Zhu D."/>
            <person name="Lee S."/>
            <person name="Bess C."/>
            <person name="Blankenburg K."/>
            <person name="Forbes L."/>
            <person name="Fu Q."/>
            <person name="Gubbala S."/>
            <person name="Hirani K."/>
            <person name="Jayaseelan J.C."/>
            <person name="Lara F."/>
            <person name="Munidasa M."/>
            <person name="Palculict T."/>
            <person name="Patil S."/>
            <person name="Pu L.-L."/>
            <person name="Saada N."/>
            <person name="Tang L."/>
            <person name="Weissenberger G."/>
            <person name="Zhu Y."/>
            <person name="Hemphill L."/>
            <person name="Shang Y."/>
            <person name="Youmans B."/>
            <person name="Ayvaz T."/>
            <person name="Ross M."/>
            <person name="Santibanez J."/>
            <person name="Aqrawi P."/>
            <person name="Gross S."/>
            <person name="Joshi V."/>
            <person name="Fowler G."/>
            <person name="Nazareth L."/>
            <person name="Reid J."/>
            <person name="Worley K."/>
            <person name="Petrosino J."/>
            <person name="Highlander S."/>
            <person name="Gibbs R."/>
        </authorList>
    </citation>
    <scope>NUCLEOTIDE SEQUENCE [LARGE SCALE GENOMIC DNA]</scope>
    <source>
        <strain evidence="1 3">ATCC 33926</strain>
    </source>
</reference>
<dbReference type="Proteomes" id="UP000004982">
    <property type="component" value="Unassembled WGS sequence"/>
</dbReference>
<evidence type="ECO:0008006" key="5">
    <source>
        <dbReference type="Google" id="ProtNLM"/>
    </source>
</evidence>
<reference evidence="2 4" key="2">
    <citation type="submission" date="2022-03" db="EMBL/GenBank/DDBJ databases">
        <title>Genome sequencing of Neisseria macacae.</title>
        <authorList>
            <person name="Baek M.-G."/>
        </authorList>
    </citation>
    <scope>NUCLEOTIDE SEQUENCE [LARGE SCALE GENOMIC DNA]</scope>
    <source>
        <strain evidence="2 4">ATCC 33926</strain>
    </source>
</reference>
<dbReference type="EMBL" id="CP094241">
    <property type="protein sequence ID" value="UNV83748.1"/>
    <property type="molecule type" value="Genomic_DNA"/>
</dbReference>
<dbReference type="Proteomes" id="UP000829455">
    <property type="component" value="Chromosome"/>
</dbReference>
<organism evidence="1 3">
    <name type="scientific">Neisseria macacae ATCC 33926</name>
    <dbReference type="NCBI Taxonomy" id="997348"/>
    <lineage>
        <taxon>Bacteria</taxon>
        <taxon>Pseudomonadati</taxon>
        <taxon>Pseudomonadota</taxon>
        <taxon>Betaproteobacteria</taxon>
        <taxon>Neisseriales</taxon>
        <taxon>Neisseriaceae</taxon>
        <taxon>Neisseria</taxon>
    </lineage>
</organism>
<dbReference type="RefSeq" id="WP_003778652.1">
    <property type="nucleotide sequence ID" value="NZ_CP094241.1"/>
</dbReference>